<dbReference type="OrthoDB" id="529367at2759"/>
<comment type="caution">
    <text evidence="8">The sequence shown here is derived from an EMBL/GenBank/DDBJ whole genome shotgun (WGS) entry which is preliminary data.</text>
</comment>
<feature type="binding site" evidence="6">
    <location>
        <position position="103"/>
    </location>
    <ligand>
        <name>Zn(2+)</name>
        <dbReference type="ChEBI" id="CHEBI:29105"/>
    </ligand>
</feature>
<evidence type="ECO:0000256" key="7">
    <source>
        <dbReference type="SAM" id="Phobius"/>
    </source>
</evidence>
<reference evidence="8 9" key="1">
    <citation type="journal article" date="2016" name="Genome Biol. Evol.">
        <title>Divergent and convergent evolution of fungal pathogenicity.</title>
        <authorList>
            <person name="Shang Y."/>
            <person name="Xiao G."/>
            <person name="Zheng P."/>
            <person name="Cen K."/>
            <person name="Zhan S."/>
            <person name="Wang C."/>
        </authorList>
    </citation>
    <scope>NUCLEOTIDE SEQUENCE [LARGE SCALE GENOMIC DNA]</scope>
    <source>
        <strain evidence="8 9">RCEF 1005</strain>
    </source>
</reference>
<accession>A0A168HF29</accession>
<keyword evidence="5 7" id="KW-0472">Membrane</keyword>
<dbReference type="GO" id="GO:0016020">
    <property type="term" value="C:membrane"/>
    <property type="evidence" value="ECO:0007669"/>
    <property type="project" value="UniProtKB-SubCell"/>
</dbReference>
<dbReference type="GO" id="GO:0006882">
    <property type="term" value="P:intracellular zinc ion homeostasis"/>
    <property type="evidence" value="ECO:0007669"/>
    <property type="project" value="TreeGrafter"/>
</dbReference>
<dbReference type="InterPro" id="IPR004254">
    <property type="entry name" value="AdipoR/HlyIII-related"/>
</dbReference>
<evidence type="ECO:0000256" key="6">
    <source>
        <dbReference type="PIRSR" id="PIRSR604254-1"/>
    </source>
</evidence>
<evidence type="ECO:0000256" key="2">
    <source>
        <dbReference type="ARBA" id="ARBA00007018"/>
    </source>
</evidence>
<keyword evidence="4 7" id="KW-1133">Transmembrane helix</keyword>
<comment type="subcellular location">
    <subcellularLocation>
        <location evidence="1">Membrane</location>
        <topology evidence="1">Multi-pass membrane protein</topology>
    </subcellularLocation>
</comment>
<feature type="transmembrane region" description="Helical" evidence="7">
    <location>
        <begin position="48"/>
        <end position="66"/>
    </location>
</feature>
<keyword evidence="6" id="KW-0862">Zinc</keyword>
<keyword evidence="3 7" id="KW-0812">Transmembrane</keyword>
<feature type="transmembrane region" description="Helical" evidence="7">
    <location>
        <begin position="180"/>
        <end position="198"/>
    </location>
</feature>
<evidence type="ECO:0000256" key="3">
    <source>
        <dbReference type="ARBA" id="ARBA00022692"/>
    </source>
</evidence>
<evidence type="ECO:0000313" key="9">
    <source>
        <dbReference type="Proteomes" id="UP000076881"/>
    </source>
</evidence>
<dbReference type="Proteomes" id="UP000076881">
    <property type="component" value="Unassembled WGS sequence"/>
</dbReference>
<dbReference type="Pfam" id="PF03006">
    <property type="entry name" value="HlyIII"/>
    <property type="match status" value="1"/>
</dbReference>
<feature type="binding site" evidence="6">
    <location>
        <position position="249"/>
    </location>
    <ligand>
        <name>Zn(2+)</name>
        <dbReference type="ChEBI" id="CHEBI:29105"/>
    </ligand>
</feature>
<dbReference type="EMBL" id="AZHF01000003">
    <property type="protein sequence ID" value="OAA77691.1"/>
    <property type="molecule type" value="Genomic_DNA"/>
</dbReference>
<evidence type="ECO:0000256" key="5">
    <source>
        <dbReference type="ARBA" id="ARBA00023136"/>
    </source>
</evidence>
<feature type="binding site" evidence="6">
    <location>
        <position position="253"/>
    </location>
    <ligand>
        <name>Zn(2+)</name>
        <dbReference type="ChEBI" id="CHEBI:29105"/>
    </ligand>
</feature>
<comment type="similarity">
    <text evidence="2">Belongs to the ADIPOR family.</text>
</comment>
<keyword evidence="8" id="KW-0675">Receptor</keyword>
<feature type="transmembrane region" description="Helical" evidence="7">
    <location>
        <begin position="210"/>
        <end position="231"/>
    </location>
</feature>
<proteinExistence type="inferred from homology"/>
<evidence type="ECO:0000256" key="1">
    <source>
        <dbReference type="ARBA" id="ARBA00004141"/>
    </source>
</evidence>
<protein>
    <submittedName>
        <fullName evidence="8">Adiponectin receptor protein 1</fullName>
    </submittedName>
</protein>
<keyword evidence="9" id="KW-1185">Reference proteome</keyword>
<name>A0A168HF29_CORDF</name>
<dbReference type="PANTHER" id="PTHR20855:SF52">
    <property type="entry name" value="ADIPONECTIN RECEPTOR PROTEIN"/>
    <property type="match status" value="1"/>
</dbReference>
<gene>
    <name evidence="8" type="ORF">LEL_04514</name>
</gene>
<dbReference type="PANTHER" id="PTHR20855">
    <property type="entry name" value="ADIPOR/PROGESTIN RECEPTOR-RELATED"/>
    <property type="match status" value="1"/>
</dbReference>
<organism evidence="8 9">
    <name type="scientific">Akanthomyces lecanii RCEF 1005</name>
    <dbReference type="NCBI Taxonomy" id="1081108"/>
    <lineage>
        <taxon>Eukaryota</taxon>
        <taxon>Fungi</taxon>
        <taxon>Dikarya</taxon>
        <taxon>Ascomycota</taxon>
        <taxon>Pezizomycotina</taxon>
        <taxon>Sordariomycetes</taxon>
        <taxon>Hypocreomycetidae</taxon>
        <taxon>Hypocreales</taxon>
        <taxon>Cordycipitaceae</taxon>
        <taxon>Akanthomyces</taxon>
        <taxon>Cordyceps confragosa</taxon>
    </lineage>
</organism>
<sequence>MTAKALGSRKARLLTWKEIEPWQRDNEFILTGYRHASSSFSRSIKTNIWSHLIGAAQFLVGLVNFIRLRSFAGEAGSRSSDIVAVSVYHLCVVVCFVLSTIFHTFADHSAGMHRFGNELDHLGIVLVMWGTGVSGVHFAFYCQPGLQMLYHVALTATAIGCGVFTMRPKFRQPTYRTMRFLMYCFLGSSLFAPVLHGWSRFGLAALDDMMGLKSFLGLALINFSGAALYAARIPERWFPGTFDLLGQSHNLMHILVFTGALAS</sequence>
<keyword evidence="6" id="KW-0479">Metal-binding</keyword>
<feature type="transmembrane region" description="Helical" evidence="7">
    <location>
        <begin position="86"/>
        <end position="106"/>
    </location>
</feature>
<dbReference type="GO" id="GO:0038023">
    <property type="term" value="F:signaling receptor activity"/>
    <property type="evidence" value="ECO:0007669"/>
    <property type="project" value="TreeGrafter"/>
</dbReference>
<evidence type="ECO:0000313" key="8">
    <source>
        <dbReference type="EMBL" id="OAA77691.1"/>
    </source>
</evidence>
<feature type="transmembrane region" description="Helical" evidence="7">
    <location>
        <begin position="118"/>
        <end position="141"/>
    </location>
</feature>
<dbReference type="GO" id="GO:0046872">
    <property type="term" value="F:metal ion binding"/>
    <property type="evidence" value="ECO:0007669"/>
    <property type="project" value="UniProtKB-KW"/>
</dbReference>
<dbReference type="AlphaFoldDB" id="A0A168HF29"/>
<feature type="transmembrane region" description="Helical" evidence="7">
    <location>
        <begin position="147"/>
        <end position="168"/>
    </location>
</feature>
<evidence type="ECO:0000256" key="4">
    <source>
        <dbReference type="ARBA" id="ARBA00022989"/>
    </source>
</evidence>